<gene>
    <name evidence="9" type="ORF">DGYR_LOCUS3089</name>
</gene>
<feature type="compositionally biased region" description="Pro residues" evidence="5">
    <location>
        <begin position="330"/>
        <end position="342"/>
    </location>
</feature>
<dbReference type="SMART" id="SM00285">
    <property type="entry name" value="PBD"/>
    <property type="match status" value="1"/>
</dbReference>
<keyword evidence="3" id="KW-0677">Repeat</keyword>
<dbReference type="InterPro" id="IPR000697">
    <property type="entry name" value="WH1/EVH1_dom"/>
</dbReference>
<dbReference type="SMART" id="SM00246">
    <property type="entry name" value="WH2"/>
    <property type="match status" value="2"/>
</dbReference>
<dbReference type="Pfam" id="PF02205">
    <property type="entry name" value="WH2"/>
    <property type="match status" value="2"/>
</dbReference>
<feature type="domain" description="WH1" evidence="7">
    <location>
        <begin position="30"/>
        <end position="142"/>
    </location>
</feature>
<comment type="subcellular location">
    <subcellularLocation>
        <location evidence="1">Nucleus</location>
    </subcellularLocation>
</comment>
<dbReference type="OrthoDB" id="8963340at2759"/>
<feature type="region of interest" description="Disordered" evidence="5">
    <location>
        <begin position="278"/>
        <end position="467"/>
    </location>
</feature>
<dbReference type="Gene3D" id="6.10.280.150">
    <property type="match status" value="1"/>
</dbReference>
<dbReference type="InterPro" id="IPR033927">
    <property type="entry name" value="WASPfam_EVH1"/>
</dbReference>
<feature type="compositionally biased region" description="Pro residues" evidence="5">
    <location>
        <begin position="350"/>
        <end position="377"/>
    </location>
</feature>
<dbReference type="Pfam" id="PF00786">
    <property type="entry name" value="PBD"/>
    <property type="match status" value="1"/>
</dbReference>
<dbReference type="InterPro" id="IPR003124">
    <property type="entry name" value="WH2_dom"/>
</dbReference>
<reference evidence="9 10" key="1">
    <citation type="submission" date="2020-08" db="EMBL/GenBank/DDBJ databases">
        <authorList>
            <person name="Hejnol A."/>
        </authorList>
    </citation>
    <scope>NUCLEOTIDE SEQUENCE [LARGE SCALE GENOMIC DNA]</scope>
</reference>
<feature type="compositionally biased region" description="Acidic residues" evidence="5">
    <location>
        <begin position="519"/>
        <end position="530"/>
    </location>
</feature>
<evidence type="ECO:0000256" key="5">
    <source>
        <dbReference type="SAM" id="MobiDB-lite"/>
    </source>
</evidence>
<keyword evidence="10" id="KW-1185">Reference proteome</keyword>
<evidence type="ECO:0000256" key="2">
    <source>
        <dbReference type="ARBA" id="ARBA00022553"/>
    </source>
</evidence>
<dbReference type="PANTHER" id="PTHR11202:SF36">
    <property type="entry name" value="ACTIN NUCLEATION-PROMOTING FACTOR WASL"/>
    <property type="match status" value="1"/>
</dbReference>
<proteinExistence type="predicted"/>
<dbReference type="CDD" id="cd01205">
    <property type="entry name" value="EVH1_WASP-like"/>
    <property type="match status" value="1"/>
</dbReference>
<feature type="compositionally biased region" description="Low complexity" evidence="5">
    <location>
        <begin position="421"/>
        <end position="431"/>
    </location>
</feature>
<dbReference type="SUPFAM" id="SSF50729">
    <property type="entry name" value="PH domain-like"/>
    <property type="match status" value="1"/>
</dbReference>
<accession>A0A7I8VE29</accession>
<evidence type="ECO:0000256" key="1">
    <source>
        <dbReference type="ARBA" id="ARBA00004123"/>
    </source>
</evidence>
<dbReference type="GO" id="GO:0003779">
    <property type="term" value="F:actin binding"/>
    <property type="evidence" value="ECO:0007669"/>
    <property type="project" value="InterPro"/>
</dbReference>
<feature type="region of interest" description="Disordered" evidence="5">
    <location>
        <begin position="141"/>
        <end position="195"/>
    </location>
</feature>
<dbReference type="PROSITE" id="PS50229">
    <property type="entry name" value="WH1"/>
    <property type="match status" value="1"/>
</dbReference>
<dbReference type="InterPro" id="IPR000095">
    <property type="entry name" value="CRIB_dom"/>
</dbReference>
<dbReference type="GO" id="GO:0005634">
    <property type="term" value="C:nucleus"/>
    <property type="evidence" value="ECO:0007669"/>
    <property type="project" value="UniProtKB-SubCell"/>
</dbReference>
<dbReference type="Pfam" id="PF00568">
    <property type="entry name" value="WH1"/>
    <property type="match status" value="1"/>
</dbReference>
<dbReference type="PROSITE" id="PS50108">
    <property type="entry name" value="CRIB"/>
    <property type="match status" value="1"/>
</dbReference>
<keyword evidence="2" id="KW-0597">Phosphoprotein</keyword>
<feature type="region of interest" description="Disordered" evidence="5">
    <location>
        <begin position="483"/>
        <end position="530"/>
    </location>
</feature>
<feature type="compositionally biased region" description="Pro residues" evidence="5">
    <location>
        <begin position="389"/>
        <end position="420"/>
    </location>
</feature>
<dbReference type="InterPro" id="IPR036936">
    <property type="entry name" value="CRIB_dom_sf"/>
</dbReference>
<dbReference type="FunFam" id="2.30.29.30:FF:000130">
    <property type="entry name" value="neural Wiskott-Aldrich syndrome protein"/>
    <property type="match status" value="1"/>
</dbReference>
<dbReference type="Proteomes" id="UP000549394">
    <property type="component" value="Unassembled WGS sequence"/>
</dbReference>
<dbReference type="AlphaFoldDB" id="A0A7I8VE29"/>
<dbReference type="SMART" id="SM00461">
    <property type="entry name" value="WH1"/>
    <property type="match status" value="1"/>
</dbReference>
<dbReference type="EMBL" id="CAJFCJ010000005">
    <property type="protein sequence ID" value="CAD5114220.1"/>
    <property type="molecule type" value="Genomic_DNA"/>
</dbReference>
<feature type="compositionally biased region" description="Polar residues" evidence="5">
    <location>
        <begin position="154"/>
        <end position="179"/>
    </location>
</feature>
<dbReference type="InterPro" id="IPR011993">
    <property type="entry name" value="PH-like_dom_sf"/>
</dbReference>
<evidence type="ECO:0000256" key="3">
    <source>
        <dbReference type="ARBA" id="ARBA00022737"/>
    </source>
</evidence>
<evidence type="ECO:0000256" key="4">
    <source>
        <dbReference type="ARBA" id="ARBA00023242"/>
    </source>
</evidence>
<name>A0A7I8VE29_9ANNE</name>
<feature type="domain" description="CRIB" evidence="6">
    <location>
        <begin position="196"/>
        <end position="209"/>
    </location>
</feature>
<feature type="compositionally biased region" description="Polar residues" evidence="5">
    <location>
        <begin position="290"/>
        <end position="299"/>
    </location>
</feature>
<organism evidence="9 10">
    <name type="scientific">Dimorphilus gyrociliatus</name>
    <dbReference type="NCBI Taxonomy" id="2664684"/>
    <lineage>
        <taxon>Eukaryota</taxon>
        <taxon>Metazoa</taxon>
        <taxon>Spiralia</taxon>
        <taxon>Lophotrochozoa</taxon>
        <taxon>Annelida</taxon>
        <taxon>Polychaeta</taxon>
        <taxon>Polychaeta incertae sedis</taxon>
        <taxon>Dinophilidae</taxon>
        <taxon>Dimorphilus</taxon>
    </lineage>
</organism>
<dbReference type="Gene3D" id="3.90.810.10">
    <property type="entry name" value="CRIB domain"/>
    <property type="match status" value="1"/>
</dbReference>
<evidence type="ECO:0000259" key="8">
    <source>
        <dbReference type="PROSITE" id="PS51082"/>
    </source>
</evidence>
<dbReference type="CDD" id="cd00132">
    <property type="entry name" value="CRIB"/>
    <property type="match status" value="1"/>
</dbReference>
<feature type="domain" description="WH2" evidence="8">
    <location>
        <begin position="466"/>
        <end position="483"/>
    </location>
</feature>
<comment type="caution">
    <text evidence="9">The sequence shown here is derived from an EMBL/GenBank/DDBJ whole genome shotgun (WGS) entry which is preliminary data.</text>
</comment>
<dbReference type="PROSITE" id="PS51082">
    <property type="entry name" value="WH2"/>
    <property type="match status" value="1"/>
</dbReference>
<evidence type="ECO:0000259" key="6">
    <source>
        <dbReference type="PROSITE" id="PS50108"/>
    </source>
</evidence>
<protein>
    <submittedName>
        <fullName evidence="9">DgyrCDS3364</fullName>
    </submittedName>
</protein>
<dbReference type="PANTHER" id="PTHR11202">
    <property type="entry name" value="SPROUTY-RELATED, EVH1 DOMAIN-CONTAINING PROTEIN FAMILY MEMBER"/>
    <property type="match status" value="1"/>
</dbReference>
<evidence type="ECO:0000313" key="9">
    <source>
        <dbReference type="EMBL" id="CAD5114220.1"/>
    </source>
</evidence>
<dbReference type="Gene3D" id="2.30.29.30">
    <property type="entry name" value="Pleckstrin-homology domain (PH domain)/Phosphotyrosine-binding domain (PTB)"/>
    <property type="match status" value="1"/>
</dbReference>
<keyword evidence="4" id="KW-0539">Nucleus</keyword>
<sequence>MTGPQHLNNNSSHTFSALLSTMDKKSLSECLRDGWKCLASAVVQVFIAPAPSYSQWTKFCCGVATLIKDSNKRSFYIRILDLKSRSVVFEQEWYRGFEYQRSKNGNQFHYFAGEDCPVGFNFAHKDDANNFASAIDKRVEEQRKRKENRRKQMGNGSVQRQTISSPAPSMQTMTTSSSFADKKKSKGRKKVDKASISNPTDFKHVQHVGFGGTPGTDTISEKTLDLNDPAIRPLLMRAGITSIDSCDSDTKKLICQVIVQNGGFDAVQKDNQQFQYQTRVNEPAIDRTRGSWSNHQSRPAPSVPMHTSSSSRAAPPPPPQPMPSMKSEHAPPPPPPRQPAPTPQMKQPTKPLPTLPQSVPPTPPKPTPAPPPPPPPSQKHESRNAYSAPPAPAPPPPPPPANIPTPPPPPPPAPVAPPMGTPAAAPMAPAPDNSRANLMEQIRSGVSLENSNKREERPPMPAQEDPRANLLSAIRAGLTLKHVDDESRPVSSPEQPAGLAGILATALQNRMAKTKNESDDSSAEDDDWDD</sequence>
<evidence type="ECO:0000259" key="7">
    <source>
        <dbReference type="PROSITE" id="PS50229"/>
    </source>
</evidence>
<evidence type="ECO:0000313" key="10">
    <source>
        <dbReference type="Proteomes" id="UP000549394"/>
    </source>
</evidence>